<gene>
    <name evidence="2" type="ORF">KHX94_14395</name>
</gene>
<dbReference type="Proteomes" id="UP000676428">
    <property type="component" value="Chromosome"/>
</dbReference>
<feature type="domain" description="DUF418" evidence="1">
    <location>
        <begin position="49"/>
        <end position="76"/>
    </location>
</feature>
<organism evidence="2 3">
    <name type="scientific">Shewanella dokdonensis</name>
    <dbReference type="NCBI Taxonomy" id="712036"/>
    <lineage>
        <taxon>Bacteria</taxon>
        <taxon>Pseudomonadati</taxon>
        <taxon>Pseudomonadota</taxon>
        <taxon>Gammaproteobacteria</taxon>
        <taxon>Alteromonadales</taxon>
        <taxon>Shewanellaceae</taxon>
        <taxon>Shewanella</taxon>
    </lineage>
</organism>
<sequence length="81" mass="8944">MTTGRRPSRLNTIHITVSSGRQLVSPYCTRTTADHGFYGLSAAGGYLVSYTVGTCPLLSAFFKQGPLEWLWRKLAYNQEGS</sequence>
<protein>
    <submittedName>
        <fullName evidence="2">DUF418 domain-containing protein</fullName>
    </submittedName>
</protein>
<accession>A0ABX8DJ97</accession>
<reference evidence="2 3" key="1">
    <citation type="journal article" date="2012" name="Int. J. Syst. Evol. Microbiol.">
        <title>Shewanella dokdonensis sp. nov., isolated from seawater.</title>
        <authorList>
            <person name="Sung H.R."/>
            <person name="Yoon J.H."/>
            <person name="Ghim S.Y."/>
        </authorList>
    </citation>
    <scope>NUCLEOTIDE SEQUENCE [LARGE SCALE GENOMIC DNA]</scope>
    <source>
        <strain evidence="2 3">DSM 23626</strain>
    </source>
</reference>
<proteinExistence type="predicted"/>
<evidence type="ECO:0000313" key="3">
    <source>
        <dbReference type="Proteomes" id="UP000676428"/>
    </source>
</evidence>
<evidence type="ECO:0000259" key="1">
    <source>
        <dbReference type="Pfam" id="PF04235"/>
    </source>
</evidence>
<keyword evidence="3" id="KW-1185">Reference proteome</keyword>
<dbReference type="Pfam" id="PF04235">
    <property type="entry name" value="DUF418"/>
    <property type="match status" value="1"/>
</dbReference>
<dbReference type="InterPro" id="IPR007349">
    <property type="entry name" value="DUF418"/>
</dbReference>
<name>A0ABX8DJ97_9GAMM</name>
<dbReference type="EMBL" id="CP074572">
    <property type="protein sequence ID" value="QVK24874.1"/>
    <property type="molecule type" value="Genomic_DNA"/>
</dbReference>
<evidence type="ECO:0000313" key="2">
    <source>
        <dbReference type="EMBL" id="QVK24874.1"/>
    </source>
</evidence>